<name>A0A0F9GJG7_9ZZZZ</name>
<organism evidence="2">
    <name type="scientific">marine sediment metagenome</name>
    <dbReference type="NCBI Taxonomy" id="412755"/>
    <lineage>
        <taxon>unclassified sequences</taxon>
        <taxon>metagenomes</taxon>
        <taxon>ecological metagenomes</taxon>
    </lineage>
</organism>
<proteinExistence type="predicted"/>
<sequence>MKWFGPSWGAPINDDCGKVPTPGWKCLHCEKGFDEESQGVTMSYAGGPESLPPGTSDPAGTRVAYH</sequence>
<accession>A0A0F9GJG7</accession>
<dbReference type="AlphaFoldDB" id="A0A0F9GJG7"/>
<comment type="caution">
    <text evidence="2">The sequence shown here is derived from an EMBL/GenBank/DDBJ whole genome shotgun (WGS) entry which is preliminary data.</text>
</comment>
<reference evidence="2" key="1">
    <citation type="journal article" date="2015" name="Nature">
        <title>Complex archaea that bridge the gap between prokaryotes and eukaryotes.</title>
        <authorList>
            <person name="Spang A."/>
            <person name="Saw J.H."/>
            <person name="Jorgensen S.L."/>
            <person name="Zaremba-Niedzwiedzka K."/>
            <person name="Martijn J."/>
            <person name="Lind A.E."/>
            <person name="van Eijk R."/>
            <person name="Schleper C."/>
            <person name="Guy L."/>
            <person name="Ettema T.J."/>
        </authorList>
    </citation>
    <scope>NUCLEOTIDE SEQUENCE</scope>
</reference>
<feature type="non-terminal residue" evidence="2">
    <location>
        <position position="66"/>
    </location>
</feature>
<evidence type="ECO:0000313" key="2">
    <source>
        <dbReference type="EMBL" id="KKL98943.1"/>
    </source>
</evidence>
<evidence type="ECO:0000256" key="1">
    <source>
        <dbReference type="SAM" id="MobiDB-lite"/>
    </source>
</evidence>
<dbReference type="EMBL" id="LAZR01017792">
    <property type="protein sequence ID" value="KKL98943.1"/>
    <property type="molecule type" value="Genomic_DNA"/>
</dbReference>
<gene>
    <name evidence="2" type="ORF">LCGC14_1819330</name>
</gene>
<feature type="region of interest" description="Disordered" evidence="1">
    <location>
        <begin position="39"/>
        <end position="66"/>
    </location>
</feature>
<protein>
    <submittedName>
        <fullName evidence="2">Uncharacterized protein</fullName>
    </submittedName>
</protein>